<dbReference type="InterPro" id="IPR001130">
    <property type="entry name" value="TatD-like"/>
</dbReference>
<gene>
    <name evidence="1" type="ORF">E1163_19875</name>
</gene>
<organism evidence="1 2">
    <name type="scientific">Fulvivirga kasyanovii</name>
    <dbReference type="NCBI Taxonomy" id="396812"/>
    <lineage>
        <taxon>Bacteria</taxon>
        <taxon>Pseudomonadati</taxon>
        <taxon>Bacteroidota</taxon>
        <taxon>Cytophagia</taxon>
        <taxon>Cytophagales</taxon>
        <taxon>Fulvivirgaceae</taxon>
        <taxon>Fulvivirga</taxon>
    </lineage>
</organism>
<dbReference type="InterPro" id="IPR032466">
    <property type="entry name" value="Metal_Hydrolase"/>
</dbReference>
<dbReference type="SUPFAM" id="SSF51556">
    <property type="entry name" value="Metallo-dependent hydrolases"/>
    <property type="match status" value="1"/>
</dbReference>
<evidence type="ECO:0000313" key="2">
    <source>
        <dbReference type="Proteomes" id="UP000798808"/>
    </source>
</evidence>
<dbReference type="PANTHER" id="PTHR46124">
    <property type="entry name" value="D-AMINOACYL-TRNA DEACYLASE"/>
    <property type="match status" value="1"/>
</dbReference>
<evidence type="ECO:0008006" key="3">
    <source>
        <dbReference type="Google" id="ProtNLM"/>
    </source>
</evidence>
<protein>
    <recommendedName>
        <fullName evidence="3">Hydrolase TatD</fullName>
    </recommendedName>
</protein>
<name>A0ABW9RST5_9BACT</name>
<sequence length="237" mass="27114">MSMLPFKDPVILDFHTHKVRNGDNPGIVEVVSLHLGKGQPPEGFYTIGKHPWWTEEVLTPDEEDQLKTHFARPNCIALGEMGLDNLKGPSMETQMEILRSQLRVAKELRAPVIIHCVRAYHQLLQIKNEFPEITRWCIHGYGRNATLAQQLTDAGFFLSLMPQLHHVDKYSQLLHAVPANRLFLETDSMPDVSIENIYLQASKALNVPIEKLKEQFIDNANNFFTHELAGKDRTVNW</sequence>
<dbReference type="EMBL" id="SMLW01000618">
    <property type="protein sequence ID" value="MTI27224.1"/>
    <property type="molecule type" value="Genomic_DNA"/>
</dbReference>
<keyword evidence="2" id="KW-1185">Reference proteome</keyword>
<dbReference type="RefSeq" id="WP_155174226.1">
    <property type="nucleotide sequence ID" value="NZ_BAAAFL010000012.1"/>
</dbReference>
<dbReference type="PANTHER" id="PTHR46124:SF3">
    <property type="entry name" value="HYDROLASE"/>
    <property type="match status" value="1"/>
</dbReference>
<reference evidence="1 2" key="1">
    <citation type="submission" date="2019-02" db="EMBL/GenBank/DDBJ databases">
        <authorList>
            <person name="Goldberg S.R."/>
            <person name="Haltli B.A."/>
            <person name="Correa H."/>
            <person name="Russell K.G."/>
        </authorList>
    </citation>
    <scope>NUCLEOTIDE SEQUENCE [LARGE SCALE GENOMIC DNA]</scope>
    <source>
        <strain evidence="1 2">JCM 16186</strain>
    </source>
</reference>
<evidence type="ECO:0000313" key="1">
    <source>
        <dbReference type="EMBL" id="MTI27224.1"/>
    </source>
</evidence>
<dbReference type="Pfam" id="PF01026">
    <property type="entry name" value="TatD_DNase"/>
    <property type="match status" value="1"/>
</dbReference>
<accession>A0ABW9RST5</accession>
<dbReference type="Proteomes" id="UP000798808">
    <property type="component" value="Unassembled WGS sequence"/>
</dbReference>
<dbReference type="Gene3D" id="3.20.20.140">
    <property type="entry name" value="Metal-dependent hydrolases"/>
    <property type="match status" value="1"/>
</dbReference>
<proteinExistence type="predicted"/>
<comment type="caution">
    <text evidence="1">The sequence shown here is derived from an EMBL/GenBank/DDBJ whole genome shotgun (WGS) entry which is preliminary data.</text>
</comment>